<proteinExistence type="predicted"/>
<protein>
    <submittedName>
        <fullName evidence="1">Uncharacterized protein</fullName>
    </submittedName>
</protein>
<keyword evidence="2" id="KW-1185">Reference proteome</keyword>
<name>A0A9Q0ZS45_SALPP</name>
<reference evidence="1" key="1">
    <citation type="submission" date="2022-11" db="EMBL/GenBank/DDBJ databases">
        <authorList>
            <person name="Hyden B.L."/>
            <person name="Feng K."/>
            <person name="Yates T."/>
            <person name="Jawdy S."/>
            <person name="Smart L.B."/>
            <person name="Muchero W."/>
        </authorList>
    </citation>
    <scope>NUCLEOTIDE SEQUENCE</scope>
    <source>
        <tissue evidence="1">Shoot tip</tissue>
    </source>
</reference>
<dbReference type="EMBL" id="JAPFFK010000009">
    <property type="protein sequence ID" value="KAJ6744686.1"/>
    <property type="molecule type" value="Genomic_DNA"/>
</dbReference>
<sequence>MIQNEKHGNLIIIWSVNILGSLHLTNPTFQDLQDLMQEIKKRPIIYLYMSGKTNLAY</sequence>
<gene>
    <name evidence="1" type="ORF">OIU79_030917</name>
</gene>
<evidence type="ECO:0000313" key="2">
    <source>
        <dbReference type="Proteomes" id="UP001151532"/>
    </source>
</evidence>
<dbReference type="Proteomes" id="UP001151532">
    <property type="component" value="Chromosome 19"/>
</dbReference>
<dbReference type="AlphaFoldDB" id="A0A9Q0ZS45"/>
<evidence type="ECO:0000313" key="1">
    <source>
        <dbReference type="EMBL" id="KAJ6744686.1"/>
    </source>
</evidence>
<accession>A0A9Q0ZS45</accession>
<reference evidence="1" key="2">
    <citation type="journal article" date="2023" name="Int. J. Mol. Sci.">
        <title>De Novo Assembly and Annotation of 11 Diverse Shrub Willow (Salix) Genomes Reveals Novel Gene Organization in Sex-Linked Regions.</title>
        <authorList>
            <person name="Hyden B."/>
            <person name="Feng K."/>
            <person name="Yates T.B."/>
            <person name="Jawdy S."/>
            <person name="Cereghino C."/>
            <person name="Smart L.B."/>
            <person name="Muchero W."/>
        </authorList>
    </citation>
    <scope>NUCLEOTIDE SEQUENCE</scope>
    <source>
        <tissue evidence="1">Shoot tip</tissue>
    </source>
</reference>
<organism evidence="1 2">
    <name type="scientific">Salix purpurea</name>
    <name type="common">Purple osier willow</name>
    <dbReference type="NCBI Taxonomy" id="77065"/>
    <lineage>
        <taxon>Eukaryota</taxon>
        <taxon>Viridiplantae</taxon>
        <taxon>Streptophyta</taxon>
        <taxon>Embryophyta</taxon>
        <taxon>Tracheophyta</taxon>
        <taxon>Spermatophyta</taxon>
        <taxon>Magnoliopsida</taxon>
        <taxon>eudicotyledons</taxon>
        <taxon>Gunneridae</taxon>
        <taxon>Pentapetalae</taxon>
        <taxon>rosids</taxon>
        <taxon>fabids</taxon>
        <taxon>Malpighiales</taxon>
        <taxon>Salicaceae</taxon>
        <taxon>Saliceae</taxon>
        <taxon>Salix</taxon>
    </lineage>
</organism>
<comment type="caution">
    <text evidence="1">The sequence shown here is derived from an EMBL/GenBank/DDBJ whole genome shotgun (WGS) entry which is preliminary data.</text>
</comment>